<organism evidence="5 6">
    <name type="scientific">Symbiodinium pilosum</name>
    <name type="common">Dinoflagellate</name>
    <dbReference type="NCBI Taxonomy" id="2952"/>
    <lineage>
        <taxon>Eukaryota</taxon>
        <taxon>Sar</taxon>
        <taxon>Alveolata</taxon>
        <taxon>Dinophyceae</taxon>
        <taxon>Suessiales</taxon>
        <taxon>Symbiodiniaceae</taxon>
        <taxon>Symbiodinium</taxon>
    </lineage>
</organism>
<dbReference type="Proteomes" id="UP000649617">
    <property type="component" value="Unassembled WGS sequence"/>
</dbReference>
<comment type="caution">
    <text evidence="5">The sequence shown here is derived from an EMBL/GenBank/DDBJ whole genome shotgun (WGS) entry which is preliminary data.</text>
</comment>
<dbReference type="Gene3D" id="2.40.160.50">
    <property type="entry name" value="membrane protein fhac: a member of the omp85/tpsb transporter family"/>
    <property type="match status" value="1"/>
</dbReference>
<dbReference type="InterPro" id="IPR000184">
    <property type="entry name" value="Bac_surfAg_D15"/>
</dbReference>
<dbReference type="InterPro" id="IPR039910">
    <property type="entry name" value="D15-like"/>
</dbReference>
<keyword evidence="2" id="KW-0472">Membrane</keyword>
<feature type="domain" description="Bacterial surface antigen (D15)" evidence="4">
    <location>
        <begin position="415"/>
        <end position="706"/>
    </location>
</feature>
<evidence type="ECO:0000313" key="5">
    <source>
        <dbReference type="EMBL" id="CAE7480725.1"/>
    </source>
</evidence>
<evidence type="ECO:0000256" key="3">
    <source>
        <dbReference type="SAM" id="MobiDB-lite"/>
    </source>
</evidence>
<proteinExistence type="predicted"/>
<dbReference type="PANTHER" id="PTHR12815">
    <property type="entry name" value="SORTING AND ASSEMBLY MACHINERY SAMM50 PROTEIN FAMILY MEMBER"/>
    <property type="match status" value="1"/>
</dbReference>
<evidence type="ECO:0000256" key="2">
    <source>
        <dbReference type="ARBA" id="ARBA00023136"/>
    </source>
</evidence>
<dbReference type="GO" id="GO:0019867">
    <property type="term" value="C:outer membrane"/>
    <property type="evidence" value="ECO:0007669"/>
    <property type="project" value="InterPro"/>
</dbReference>
<evidence type="ECO:0000259" key="4">
    <source>
        <dbReference type="Pfam" id="PF01103"/>
    </source>
</evidence>
<dbReference type="EMBL" id="CAJNIZ010024970">
    <property type="protein sequence ID" value="CAE7480725.1"/>
    <property type="molecule type" value="Genomic_DNA"/>
</dbReference>
<dbReference type="AlphaFoldDB" id="A0A812SI35"/>
<evidence type="ECO:0000313" key="6">
    <source>
        <dbReference type="Proteomes" id="UP000649617"/>
    </source>
</evidence>
<feature type="region of interest" description="Disordered" evidence="3">
    <location>
        <begin position="113"/>
        <end position="135"/>
    </location>
</feature>
<feature type="non-terminal residue" evidence="5">
    <location>
        <position position="909"/>
    </location>
</feature>
<keyword evidence="6" id="KW-1185">Reference proteome</keyword>
<sequence length="909" mass="96282">MGSGSLIGGDFGDGICDLRTTLATLTPRGGRALLVFRVRSRTVRTATVSPWIGSPARRVRRAAPEGGDLAGVGCGLGESSVQGDFQRFRRGAAACLAAFGLTAGLVAAPALAASPTDPRPALGSQSDAAPTAGPEGVDYRVELRGELPAPLRALLEEVSQLEEMRDRPPATRAALRRRVQDERGRYEAALKSAGYYAFALSSDVDTAQSPALVTVTVEPGPQFTLGAYTITYRPQVPRSANDRDIPQSAEDLDLELGMPAQAAPLQAAEARIVTLLTQAGYPYAEIAEARYLADHARSQLTAGLTVATGPRVTFGSLTVEGAAEVEEDYIRAIADWPDGEVWDARALNAVRNRVAASDLFETVVLDYPEQAPPSDGAVPVTLVLRERPHRSIGVGAAITSSEEIARAKLSWEHRNLFGAGETLRLEALGSLLRQEARALFRRPNFLRGDQALLAKSSFRHEESDAFDETTAAASLGVERSIGQAWTVNLDTAIEFSEQRDSFGTDRFTLVGLPAAVAYDTRDNLLDPTRGWHVTLGAAPWVSVGERSSQFLIGETSAATYWSPFESDRVVFAGRARLGALFFEDSAAVPASKRFYAGGGGSVRGYDFRVIGPLDADGDPLGGKSVVEVGLETRIKVSEDIGVVPFLDGGQVYENTLPDADFDWQWAAGLGLRYYLGIGPVRLDVAVPLNPRDEDDRFEFYLSIGQTGPGRALLAGVLEDSVPGLRIGRLAGAPPFEVVVQDVSLADAQGPWLTLDRGRLDWAPTALLGGTLSVTALELGKLEIARAPAAPETAAPAPEATPQADPGGLPLPPPLGLRVERLEVTRLALGAPLLGERLELGIDGRLAAGDGARIDSAVRVVRLDGEGEVTAEAVYRPAERSLEAELTAAAPQGGLASRLLGLPGAPPLSA</sequence>
<gene>
    <name evidence="5" type="primary">tamA</name>
    <name evidence="5" type="ORF">SPIL2461_LOCUS12263</name>
</gene>
<dbReference type="PANTHER" id="PTHR12815:SF42">
    <property type="entry name" value="BACTERIAL SURFACE ANTIGEN (D15) DOMAIN-CONTAINING PROTEIN"/>
    <property type="match status" value="1"/>
</dbReference>
<comment type="subcellular location">
    <subcellularLocation>
        <location evidence="1">Membrane</location>
    </subcellularLocation>
</comment>
<protein>
    <submittedName>
        <fullName evidence="5">TamA protein</fullName>
    </submittedName>
</protein>
<evidence type="ECO:0000256" key="1">
    <source>
        <dbReference type="ARBA" id="ARBA00004370"/>
    </source>
</evidence>
<dbReference type="Pfam" id="PF01103">
    <property type="entry name" value="Omp85"/>
    <property type="match status" value="1"/>
</dbReference>
<dbReference type="Gene3D" id="3.10.20.310">
    <property type="entry name" value="membrane protein fhac"/>
    <property type="match status" value="1"/>
</dbReference>
<name>A0A812SI35_SYMPI</name>
<dbReference type="OrthoDB" id="1724197at2759"/>
<accession>A0A812SI35</accession>
<reference evidence="5" key="1">
    <citation type="submission" date="2021-02" db="EMBL/GenBank/DDBJ databases">
        <authorList>
            <person name="Dougan E. K."/>
            <person name="Rhodes N."/>
            <person name="Thang M."/>
            <person name="Chan C."/>
        </authorList>
    </citation>
    <scope>NUCLEOTIDE SEQUENCE</scope>
</reference>